<comment type="subcellular location">
    <subcellularLocation>
        <location evidence="9 10">Nucleus</location>
    </subcellularLocation>
</comment>
<feature type="region of interest" description="Disordered" evidence="11">
    <location>
        <begin position="298"/>
        <end position="360"/>
    </location>
</feature>
<dbReference type="InterPro" id="IPR013087">
    <property type="entry name" value="Znf_C2H2_type"/>
</dbReference>
<dbReference type="GO" id="GO:0005634">
    <property type="term" value="C:nucleus"/>
    <property type="evidence" value="ECO:0007669"/>
    <property type="project" value="UniProtKB-SubCell"/>
</dbReference>
<evidence type="ECO:0000256" key="8">
    <source>
        <dbReference type="PROSITE-ProRule" id="PRU00042"/>
    </source>
</evidence>
<dbReference type="Gene3D" id="1.10.10.60">
    <property type="entry name" value="Homeodomain-like"/>
    <property type="match status" value="1"/>
</dbReference>
<dbReference type="PANTHER" id="PTHR24409:SF295">
    <property type="entry name" value="AZ2-RELATED"/>
    <property type="match status" value="1"/>
</dbReference>
<dbReference type="OrthoDB" id="10056939at2759"/>
<dbReference type="InterPro" id="IPR009057">
    <property type="entry name" value="Homeodomain-like_sf"/>
</dbReference>
<feature type="region of interest" description="Disordered" evidence="11">
    <location>
        <begin position="118"/>
        <end position="176"/>
    </location>
</feature>
<dbReference type="PANTHER" id="PTHR24409">
    <property type="entry name" value="ZINC FINGER PROTEIN 142"/>
    <property type="match status" value="1"/>
</dbReference>
<keyword evidence="1" id="KW-0479">Metal-binding</keyword>
<feature type="compositionally biased region" description="Low complexity" evidence="11">
    <location>
        <begin position="310"/>
        <end position="330"/>
    </location>
</feature>
<dbReference type="PROSITE" id="PS00027">
    <property type="entry name" value="HOMEOBOX_1"/>
    <property type="match status" value="1"/>
</dbReference>
<evidence type="ECO:0000256" key="1">
    <source>
        <dbReference type="ARBA" id="ARBA00022723"/>
    </source>
</evidence>
<dbReference type="PROSITE" id="PS00028">
    <property type="entry name" value="ZINC_FINGER_C2H2_1"/>
    <property type="match status" value="1"/>
</dbReference>
<feature type="compositionally biased region" description="Polar residues" evidence="11">
    <location>
        <begin position="760"/>
        <end position="781"/>
    </location>
</feature>
<evidence type="ECO:0000256" key="2">
    <source>
        <dbReference type="ARBA" id="ARBA00022737"/>
    </source>
</evidence>
<comment type="caution">
    <text evidence="14">The sequence shown here is derived from an EMBL/GenBank/DDBJ whole genome shotgun (WGS) entry which is preliminary data.</text>
</comment>
<dbReference type="CDD" id="cd00086">
    <property type="entry name" value="homeodomain"/>
    <property type="match status" value="1"/>
</dbReference>
<organism evidence="14 15">
    <name type="scientific">Periconia digitata</name>
    <dbReference type="NCBI Taxonomy" id="1303443"/>
    <lineage>
        <taxon>Eukaryota</taxon>
        <taxon>Fungi</taxon>
        <taxon>Dikarya</taxon>
        <taxon>Ascomycota</taxon>
        <taxon>Pezizomycotina</taxon>
        <taxon>Dothideomycetes</taxon>
        <taxon>Pleosporomycetidae</taxon>
        <taxon>Pleosporales</taxon>
        <taxon>Massarineae</taxon>
        <taxon>Periconiaceae</taxon>
        <taxon>Periconia</taxon>
    </lineage>
</organism>
<name>A0A9W4XIN6_9PLEO</name>
<evidence type="ECO:0000256" key="10">
    <source>
        <dbReference type="RuleBase" id="RU000682"/>
    </source>
</evidence>
<keyword evidence="4" id="KW-0862">Zinc</keyword>
<dbReference type="GO" id="GO:0008270">
    <property type="term" value="F:zinc ion binding"/>
    <property type="evidence" value="ECO:0007669"/>
    <property type="project" value="UniProtKB-KW"/>
</dbReference>
<dbReference type="SMART" id="SM00355">
    <property type="entry name" value="ZnF_C2H2"/>
    <property type="match status" value="5"/>
</dbReference>
<reference evidence="14" key="1">
    <citation type="submission" date="2023-01" db="EMBL/GenBank/DDBJ databases">
        <authorList>
            <person name="Van Ghelder C."/>
            <person name="Rancurel C."/>
        </authorList>
    </citation>
    <scope>NUCLEOTIDE SEQUENCE</scope>
    <source>
        <strain evidence="14">CNCM I-4278</strain>
    </source>
</reference>
<dbReference type="SMART" id="SM00389">
    <property type="entry name" value="HOX"/>
    <property type="match status" value="1"/>
</dbReference>
<keyword evidence="6 9" id="KW-0371">Homeobox</keyword>
<proteinExistence type="predicted"/>
<evidence type="ECO:0000256" key="9">
    <source>
        <dbReference type="PROSITE-ProRule" id="PRU00108"/>
    </source>
</evidence>
<dbReference type="SUPFAM" id="SSF46689">
    <property type="entry name" value="Homeodomain-like"/>
    <property type="match status" value="1"/>
</dbReference>
<evidence type="ECO:0000256" key="5">
    <source>
        <dbReference type="ARBA" id="ARBA00023125"/>
    </source>
</evidence>
<keyword evidence="5 9" id="KW-0238">DNA-binding</keyword>
<protein>
    <submittedName>
        <fullName evidence="14">Uncharacterized protein</fullName>
    </submittedName>
</protein>
<dbReference type="PROSITE" id="PS50157">
    <property type="entry name" value="ZINC_FINGER_C2H2_2"/>
    <property type="match status" value="1"/>
</dbReference>
<keyword evidence="7 9" id="KW-0539">Nucleus</keyword>
<evidence type="ECO:0000256" key="11">
    <source>
        <dbReference type="SAM" id="MobiDB-lite"/>
    </source>
</evidence>
<evidence type="ECO:0000256" key="6">
    <source>
        <dbReference type="ARBA" id="ARBA00023155"/>
    </source>
</evidence>
<feature type="domain" description="Homeobox" evidence="12">
    <location>
        <begin position="169"/>
        <end position="229"/>
    </location>
</feature>
<keyword evidence="2" id="KW-0677">Repeat</keyword>
<dbReference type="AlphaFoldDB" id="A0A9W4XIN6"/>
<sequence length="869" mass="97461">MAGDTGFQLDGLDEFFDFARLERDNDGSVNHGPEQAFRPDSNMEWELTYSMDWQPTVVGDVDISSALPSEDAFSAPMLQSSHVDHLHLSPTTLDMDVLEVATNPQQLSYNHVPINPLPPSNPHHVTQTPSVSTPEPMLSSSDATSLPSEISSPAPLKRSGTAIRKPASATRKGASNRIPLEARQMLEEEFTANPYPCSWEIDIIAHQANLDVKRVRNWFNNTRARKKGSDTLGPVLPKAKESTCSLASQLSRDSLEALDKQSKDSSQPPQPPLALYLAQSYQEEACTVSDIQAAIHNGSLNDDVDGQMDTTSSSKMGRSSSIITSVDSSDGTAPTTYSSGSNLSSFNRDRRRGRRRMEWKTSPYTRTKLKGLDSAGVPQEDLPFCCTFCPRAFKTKYEWIRHEDSVHALRTTWICCDNKTNAPLLSCPFCGQLRPDDYHMASHKYQQCRNKTESQRTFYRRDHFVQHLHHVHFANVKHPSARLGCQARIMDSEGNNFGCKDLVVKWRRFGAPIKVDDPMLHCGFCGKRSKNWGDRCEHVAEHMYAGELDRSAWWQERLENHLENLVHPEAVGPFRCRYCSKIFENTDAMNKHSHCRVWSCRFLRSFDDIAAENAGPPLSHQFPSSKAHHCHLCGAGYRSFHVEHAQHYHQYRHCDQRLYTSEDEFLQHLHESHGASPPSILKGNSILEQSFSRNKGGSFEPLHLDEIMQGCRDATMSEFYIDPVSIETASKTSTTKEDSIATPKARPTTPARKKMLDQTPAGSQKSVKIQRQRSDSSNPKAPSQGPRFFRLSPLVPFLSSRIYYLRSAMPASLFPDGKAVLDEIPKSHVATLVMSSGLVGLAGVHFPLKMQRDGLKGPVELALEEDDDE</sequence>
<feature type="compositionally biased region" description="Polar residues" evidence="11">
    <location>
        <begin position="331"/>
        <end position="346"/>
    </location>
</feature>
<keyword evidence="15" id="KW-1185">Reference proteome</keyword>
<dbReference type="Proteomes" id="UP001152607">
    <property type="component" value="Unassembled WGS sequence"/>
</dbReference>
<accession>A0A9W4XIN6</accession>
<feature type="region of interest" description="Disordered" evidence="11">
    <location>
        <begin position="730"/>
        <end position="785"/>
    </location>
</feature>
<dbReference type="InterPro" id="IPR001356">
    <property type="entry name" value="HD"/>
</dbReference>
<evidence type="ECO:0000313" key="15">
    <source>
        <dbReference type="Proteomes" id="UP001152607"/>
    </source>
</evidence>
<dbReference type="InterPro" id="IPR017970">
    <property type="entry name" value="Homeobox_CS"/>
</dbReference>
<dbReference type="Pfam" id="PF00046">
    <property type="entry name" value="Homeodomain"/>
    <property type="match status" value="1"/>
</dbReference>
<evidence type="ECO:0000313" key="14">
    <source>
        <dbReference type="EMBL" id="CAI6333063.1"/>
    </source>
</evidence>
<evidence type="ECO:0000256" key="3">
    <source>
        <dbReference type="ARBA" id="ARBA00022771"/>
    </source>
</evidence>
<feature type="domain" description="C2H2-type" evidence="13">
    <location>
        <begin position="384"/>
        <end position="412"/>
    </location>
</feature>
<keyword evidence="3 8" id="KW-0863">Zinc-finger</keyword>
<evidence type="ECO:0000259" key="13">
    <source>
        <dbReference type="PROSITE" id="PS50157"/>
    </source>
</evidence>
<dbReference type="EMBL" id="CAOQHR010000004">
    <property type="protein sequence ID" value="CAI6333063.1"/>
    <property type="molecule type" value="Genomic_DNA"/>
</dbReference>
<evidence type="ECO:0000256" key="7">
    <source>
        <dbReference type="ARBA" id="ARBA00023242"/>
    </source>
</evidence>
<evidence type="ECO:0000259" key="12">
    <source>
        <dbReference type="PROSITE" id="PS50071"/>
    </source>
</evidence>
<evidence type="ECO:0000256" key="4">
    <source>
        <dbReference type="ARBA" id="ARBA00022833"/>
    </source>
</evidence>
<feature type="DNA-binding region" description="Homeobox" evidence="9">
    <location>
        <begin position="171"/>
        <end position="230"/>
    </location>
</feature>
<dbReference type="GO" id="GO:0000981">
    <property type="term" value="F:DNA-binding transcription factor activity, RNA polymerase II-specific"/>
    <property type="evidence" value="ECO:0007669"/>
    <property type="project" value="InterPro"/>
</dbReference>
<feature type="compositionally biased region" description="Polar residues" evidence="11">
    <location>
        <begin position="123"/>
        <end position="151"/>
    </location>
</feature>
<dbReference type="PROSITE" id="PS50071">
    <property type="entry name" value="HOMEOBOX_2"/>
    <property type="match status" value="1"/>
</dbReference>
<gene>
    <name evidence="14" type="ORF">PDIGIT_LOCUS6098</name>
</gene>
<dbReference type="GO" id="GO:0000977">
    <property type="term" value="F:RNA polymerase II transcription regulatory region sequence-specific DNA binding"/>
    <property type="evidence" value="ECO:0007669"/>
    <property type="project" value="TreeGrafter"/>
</dbReference>